<proteinExistence type="predicted"/>
<accession>A0A1V4IUL7</accession>
<evidence type="ECO:0000313" key="3">
    <source>
        <dbReference type="Proteomes" id="UP000190080"/>
    </source>
</evidence>
<evidence type="ECO:0000256" key="1">
    <source>
        <dbReference type="SAM" id="Phobius"/>
    </source>
</evidence>
<dbReference type="RefSeq" id="WP_242954338.1">
    <property type="nucleotide sequence ID" value="NZ_MZGV01000007.1"/>
</dbReference>
<keyword evidence="1" id="KW-0812">Transmembrane</keyword>
<feature type="transmembrane region" description="Helical" evidence="1">
    <location>
        <begin position="63"/>
        <end position="83"/>
    </location>
</feature>
<dbReference type="InterPro" id="IPR025470">
    <property type="entry name" value="DUF4321"/>
</dbReference>
<organism evidence="2 3">
    <name type="scientific">Clostridium oryzae</name>
    <dbReference type="NCBI Taxonomy" id="1450648"/>
    <lineage>
        <taxon>Bacteria</taxon>
        <taxon>Bacillati</taxon>
        <taxon>Bacillota</taxon>
        <taxon>Clostridia</taxon>
        <taxon>Eubacteriales</taxon>
        <taxon>Clostridiaceae</taxon>
        <taxon>Clostridium</taxon>
    </lineage>
</organism>
<sequence length="86" mass="9469">MRNSNSSALFFAFVIFLGAISGSIVGDILGNMTKLNFIKHVYHIGTGSPMTIDLKVMTFTLGFNFGINIMSIIGMILAIIILYRKH</sequence>
<name>A0A1V4IUL7_9CLOT</name>
<comment type="caution">
    <text evidence="2">The sequence shown here is derived from an EMBL/GenBank/DDBJ whole genome shotgun (WGS) entry which is preliminary data.</text>
</comment>
<gene>
    <name evidence="2" type="ORF">CLORY_09320</name>
</gene>
<dbReference type="EMBL" id="MZGV01000007">
    <property type="protein sequence ID" value="OPJ63748.1"/>
    <property type="molecule type" value="Genomic_DNA"/>
</dbReference>
<keyword evidence="1" id="KW-1133">Transmembrane helix</keyword>
<protein>
    <recommendedName>
        <fullName evidence="4">DUF4321 domain-containing protein</fullName>
    </recommendedName>
</protein>
<keyword evidence="3" id="KW-1185">Reference proteome</keyword>
<dbReference type="STRING" id="1450648.CLORY_09320"/>
<reference evidence="2 3" key="1">
    <citation type="submission" date="2017-03" db="EMBL/GenBank/DDBJ databases">
        <title>Genome sequence of Clostridium oryzae DSM 28571.</title>
        <authorList>
            <person name="Poehlein A."/>
            <person name="Daniel R."/>
        </authorList>
    </citation>
    <scope>NUCLEOTIDE SEQUENCE [LARGE SCALE GENOMIC DNA]</scope>
    <source>
        <strain evidence="2 3">DSM 28571</strain>
    </source>
</reference>
<dbReference type="Pfam" id="PF14209">
    <property type="entry name" value="DUF4321"/>
    <property type="match status" value="1"/>
</dbReference>
<dbReference type="AlphaFoldDB" id="A0A1V4IUL7"/>
<dbReference type="Proteomes" id="UP000190080">
    <property type="component" value="Unassembled WGS sequence"/>
</dbReference>
<keyword evidence="1" id="KW-0472">Membrane</keyword>
<evidence type="ECO:0008006" key="4">
    <source>
        <dbReference type="Google" id="ProtNLM"/>
    </source>
</evidence>
<evidence type="ECO:0000313" key="2">
    <source>
        <dbReference type="EMBL" id="OPJ63748.1"/>
    </source>
</evidence>